<dbReference type="InterPro" id="IPR012337">
    <property type="entry name" value="RNaseH-like_sf"/>
</dbReference>
<reference evidence="3" key="1">
    <citation type="submission" date="2023-07" db="EMBL/GenBank/DDBJ databases">
        <title>A chromosome-level genome assembly of Lolium multiflorum.</title>
        <authorList>
            <person name="Chen Y."/>
            <person name="Copetti D."/>
            <person name="Kolliker R."/>
            <person name="Studer B."/>
        </authorList>
    </citation>
    <scope>NUCLEOTIDE SEQUENCE</scope>
    <source>
        <strain evidence="3">02402/16</strain>
        <tissue evidence="3">Leaf</tissue>
    </source>
</reference>
<comment type="caution">
    <text evidence="3">The sequence shown here is derived from an EMBL/GenBank/DDBJ whole genome shotgun (WGS) entry which is preliminary data.</text>
</comment>
<gene>
    <name evidence="3" type="ORF">QYE76_068187</name>
</gene>
<evidence type="ECO:0000313" key="4">
    <source>
        <dbReference type="Proteomes" id="UP001231189"/>
    </source>
</evidence>
<protein>
    <recommendedName>
        <fullName evidence="2">RNase H type-1 domain-containing protein</fullName>
    </recommendedName>
</protein>
<evidence type="ECO:0000256" key="1">
    <source>
        <dbReference type="SAM" id="MobiDB-lite"/>
    </source>
</evidence>
<name>A0AAD8SFT3_LOLMU</name>
<organism evidence="3 4">
    <name type="scientific">Lolium multiflorum</name>
    <name type="common">Italian ryegrass</name>
    <name type="synonym">Lolium perenne subsp. multiflorum</name>
    <dbReference type="NCBI Taxonomy" id="4521"/>
    <lineage>
        <taxon>Eukaryota</taxon>
        <taxon>Viridiplantae</taxon>
        <taxon>Streptophyta</taxon>
        <taxon>Embryophyta</taxon>
        <taxon>Tracheophyta</taxon>
        <taxon>Spermatophyta</taxon>
        <taxon>Magnoliopsida</taxon>
        <taxon>Liliopsida</taxon>
        <taxon>Poales</taxon>
        <taxon>Poaceae</taxon>
        <taxon>BOP clade</taxon>
        <taxon>Pooideae</taxon>
        <taxon>Poodae</taxon>
        <taxon>Poeae</taxon>
        <taxon>Poeae Chloroplast Group 2 (Poeae type)</taxon>
        <taxon>Loliodinae</taxon>
        <taxon>Loliinae</taxon>
        <taxon>Lolium</taxon>
    </lineage>
</organism>
<dbReference type="Gene3D" id="3.30.420.10">
    <property type="entry name" value="Ribonuclease H-like superfamily/Ribonuclease H"/>
    <property type="match status" value="1"/>
</dbReference>
<dbReference type="InterPro" id="IPR036397">
    <property type="entry name" value="RNaseH_sf"/>
</dbReference>
<dbReference type="InterPro" id="IPR002156">
    <property type="entry name" value="RNaseH_domain"/>
</dbReference>
<dbReference type="CDD" id="cd06222">
    <property type="entry name" value="RNase_H_like"/>
    <property type="match status" value="1"/>
</dbReference>
<sequence length="408" mass="45221">MEEKTESSGAKTGGKEDVDDLLGRLNLHEEDEEGFVWEDEAPDPQVKAKWLAVAKVHTTRGFSPSALYSDMRSAWNPAKEMVGVVEVEVGVEEGTHKEVEDGAVAVILWEEALIDSGLSDLGFTGDKFTWHRGGRIIVPSYCNLEKRKSRRYRGRLCFGLKPDEVAKPDPALLEKVIPMVTNEMNENLQKPYTAEEVKKALFSIGDMKAPGGDGLHALFFKKCWDVLGESLTREVLEAINHKSIPQEGLSSALAHREEVRGIEDGSGAAGGVLRNERGEVLAGYYCILENMLSPATAEVTAILRGFELLERLGCTSCQIETDCLDIIQECNGELEINSPYAAILAECFQKANDMTEISFVHCHREANQVAHELAKYAYRSNDNQFWEGDTPSFILPFVMSDVTLITTM</sequence>
<dbReference type="InterPro" id="IPR044730">
    <property type="entry name" value="RNase_H-like_dom_plant"/>
</dbReference>
<dbReference type="Pfam" id="PF13456">
    <property type="entry name" value="RVT_3"/>
    <property type="match status" value="1"/>
</dbReference>
<dbReference type="PANTHER" id="PTHR47723">
    <property type="entry name" value="OS05G0353850 PROTEIN"/>
    <property type="match status" value="1"/>
</dbReference>
<feature type="domain" description="RNase H type-1" evidence="2">
    <location>
        <begin position="264"/>
        <end position="377"/>
    </location>
</feature>
<accession>A0AAD8SFT3</accession>
<evidence type="ECO:0000259" key="2">
    <source>
        <dbReference type="Pfam" id="PF13456"/>
    </source>
</evidence>
<dbReference type="SUPFAM" id="SSF53098">
    <property type="entry name" value="Ribonuclease H-like"/>
    <property type="match status" value="1"/>
</dbReference>
<dbReference type="GO" id="GO:0003676">
    <property type="term" value="F:nucleic acid binding"/>
    <property type="evidence" value="ECO:0007669"/>
    <property type="project" value="InterPro"/>
</dbReference>
<feature type="region of interest" description="Disordered" evidence="1">
    <location>
        <begin position="1"/>
        <end position="24"/>
    </location>
</feature>
<keyword evidence="4" id="KW-1185">Reference proteome</keyword>
<dbReference type="EMBL" id="JAUUTY010000004">
    <property type="protein sequence ID" value="KAK1650382.1"/>
    <property type="molecule type" value="Genomic_DNA"/>
</dbReference>
<dbReference type="InterPro" id="IPR053151">
    <property type="entry name" value="RNase_H-like"/>
</dbReference>
<dbReference type="PANTHER" id="PTHR47723:SF18">
    <property type="entry name" value="RNASE H TYPE-1 DOMAIN-CONTAINING PROTEIN"/>
    <property type="match status" value="1"/>
</dbReference>
<evidence type="ECO:0000313" key="3">
    <source>
        <dbReference type="EMBL" id="KAK1650382.1"/>
    </source>
</evidence>
<proteinExistence type="predicted"/>
<dbReference type="GO" id="GO:0004523">
    <property type="term" value="F:RNA-DNA hybrid ribonuclease activity"/>
    <property type="evidence" value="ECO:0007669"/>
    <property type="project" value="InterPro"/>
</dbReference>
<dbReference type="Proteomes" id="UP001231189">
    <property type="component" value="Unassembled WGS sequence"/>
</dbReference>
<dbReference type="AlphaFoldDB" id="A0AAD8SFT3"/>